<keyword evidence="9 12" id="KW-0186">Copper</keyword>
<feature type="region of interest" description="Disordered" evidence="13">
    <location>
        <begin position="664"/>
        <end position="684"/>
    </location>
</feature>
<dbReference type="PANTHER" id="PTHR10638:SF86">
    <property type="entry name" value="COPPER AMINE OXIDASE 1-RELATED"/>
    <property type="match status" value="1"/>
</dbReference>
<evidence type="ECO:0000256" key="3">
    <source>
        <dbReference type="ARBA" id="ARBA00001947"/>
    </source>
</evidence>
<evidence type="ECO:0000313" key="17">
    <source>
        <dbReference type="EMBL" id="GAA3711632.1"/>
    </source>
</evidence>
<dbReference type="InterPro" id="IPR015798">
    <property type="entry name" value="Cu_amine_oxidase_C"/>
</dbReference>
<evidence type="ECO:0000256" key="1">
    <source>
        <dbReference type="ARBA" id="ARBA00001935"/>
    </source>
</evidence>
<reference evidence="18" key="1">
    <citation type="journal article" date="2019" name="Int. J. Syst. Evol. Microbiol.">
        <title>The Global Catalogue of Microorganisms (GCM) 10K type strain sequencing project: providing services to taxonomists for standard genome sequencing and annotation.</title>
        <authorList>
            <consortium name="The Broad Institute Genomics Platform"/>
            <consortium name="The Broad Institute Genome Sequencing Center for Infectious Disease"/>
            <person name="Wu L."/>
            <person name="Ma J."/>
        </authorList>
    </citation>
    <scope>NUCLEOTIDE SEQUENCE [LARGE SCALE GENOMIC DNA]</scope>
    <source>
        <strain evidence="18">JCM 16961</strain>
    </source>
</reference>
<keyword evidence="10" id="KW-0464">Manganese</keyword>
<dbReference type="PROSITE" id="PS01164">
    <property type="entry name" value="COPPER_AMINE_OXID_1"/>
    <property type="match status" value="1"/>
</dbReference>
<comment type="subunit">
    <text evidence="5">Homodimer.</text>
</comment>
<evidence type="ECO:0000256" key="4">
    <source>
        <dbReference type="ARBA" id="ARBA00007983"/>
    </source>
</evidence>
<evidence type="ECO:0000256" key="9">
    <source>
        <dbReference type="ARBA" id="ARBA00023008"/>
    </source>
</evidence>
<evidence type="ECO:0000256" key="11">
    <source>
        <dbReference type="ARBA" id="ARBA00048032"/>
    </source>
</evidence>
<evidence type="ECO:0000256" key="6">
    <source>
        <dbReference type="ARBA" id="ARBA00022723"/>
    </source>
</evidence>
<organism evidence="17 18">
    <name type="scientific">Zhihengliuella alba</name>
    <dbReference type="NCBI Taxonomy" id="547018"/>
    <lineage>
        <taxon>Bacteria</taxon>
        <taxon>Bacillati</taxon>
        <taxon>Actinomycetota</taxon>
        <taxon>Actinomycetes</taxon>
        <taxon>Micrococcales</taxon>
        <taxon>Micrococcaceae</taxon>
        <taxon>Zhihengliuella</taxon>
    </lineage>
</organism>
<dbReference type="NCBIfam" id="NF008559">
    <property type="entry name" value="PRK11504.1"/>
    <property type="match status" value="1"/>
</dbReference>
<sequence>MCSPASPTTVATDPGVAAPAPSGSRGSSGADGAYRLPTTEEVASVRDLLHREGHLTESHRVAYLGLLDPPRRPAADDPAVRRFRIFLVDTAEGTAADLVVDATAARVESVTALDTAETGELPVMEQEFAVVEEILAGDPEWQKAIAQRGLELDKVRVAPLSAGFYDYPEERGTRILRGLAFYQEHETDSAWAHPIDGLVAYVDVAHRRVTRVLDSGAVPVPAEHGNYTDPSLTGAPRTTQRPISITQPEGPSFTVTDGNHVEWERWSLDVGFDMREGLVLHNISFDDKAPDGGVRRRRILNRASIAEMVVPYGDPSPVRNWQNYFDTGEYLIGSCANSLELGCDCLGEITYLSPVIADNFGNPRTIRNGICMHEEDWSILAKHSDLWSGIDYTRRNRRLVISFFTTVGNYDYGFYWYLYLDGTIEFEAKATGVVFTSAQPAGDYPYSSELAPGLGAPFHQHLFGARLDFALDGGPGRVVEEEAVRVPMGEGNPLGNAFTRQHTVLRRESEAVRDTSMETGRAWLVQNPESTNRLGAPVGYKLHPEGNPTLLADPGSSVARRAAFAAHSLWVTPHDESQKYPTGDFVNQHPGGAGLPEWVAADRSIDGEDLVLWHTFGLTHFPRVEDWPIMPVDTAGFRLRPEGFFDRSPVLDVPAPAQAHCASDAAAGPAEETGADQCGCGPRE</sequence>
<dbReference type="SUPFAM" id="SSF49998">
    <property type="entry name" value="Amine oxidase catalytic domain"/>
    <property type="match status" value="1"/>
</dbReference>
<feature type="domain" description="Copper amine oxidase N3-terminal" evidence="15">
    <location>
        <begin position="122"/>
        <end position="216"/>
    </location>
</feature>
<evidence type="ECO:0000259" key="14">
    <source>
        <dbReference type="Pfam" id="PF01179"/>
    </source>
</evidence>
<dbReference type="InterPro" id="IPR036460">
    <property type="entry name" value="Cu_amine_oxidase_C_sf"/>
</dbReference>
<keyword evidence="6 12" id="KW-0479">Metal-binding</keyword>
<comment type="caution">
    <text evidence="17">The sequence shown here is derived from an EMBL/GenBank/DDBJ whole genome shotgun (WGS) entry which is preliminary data.</text>
</comment>
<dbReference type="EMBL" id="BAABCJ010000007">
    <property type="protein sequence ID" value="GAA3711632.1"/>
    <property type="molecule type" value="Genomic_DNA"/>
</dbReference>
<dbReference type="Gene3D" id="3.10.450.40">
    <property type="match status" value="2"/>
</dbReference>
<evidence type="ECO:0000259" key="16">
    <source>
        <dbReference type="Pfam" id="PF21994"/>
    </source>
</evidence>
<dbReference type="RefSeq" id="WP_344885583.1">
    <property type="nucleotide sequence ID" value="NZ_BAABCJ010000007.1"/>
</dbReference>
<evidence type="ECO:0000256" key="13">
    <source>
        <dbReference type="SAM" id="MobiDB-lite"/>
    </source>
</evidence>
<comment type="catalytic activity">
    <reaction evidence="11">
        <text>a primary methyl amine + O2 + H2O = an aldehyde + H2O2 + NH4(+)</text>
        <dbReference type="Rhea" id="RHEA:16153"/>
        <dbReference type="ChEBI" id="CHEBI:15377"/>
        <dbReference type="ChEBI" id="CHEBI:15379"/>
        <dbReference type="ChEBI" id="CHEBI:16240"/>
        <dbReference type="ChEBI" id="CHEBI:17478"/>
        <dbReference type="ChEBI" id="CHEBI:28938"/>
        <dbReference type="ChEBI" id="CHEBI:228804"/>
        <dbReference type="EC" id="1.4.3.21"/>
    </reaction>
</comment>
<dbReference type="InterPro" id="IPR016182">
    <property type="entry name" value="Cu_amine_oxidase_N-reg"/>
</dbReference>
<name>A0ABP7E0J7_9MICC</name>
<proteinExistence type="inferred from homology"/>
<dbReference type="InterPro" id="IPR049947">
    <property type="entry name" value="Cu_Am_Ox_Cu-bd"/>
</dbReference>
<feature type="compositionally biased region" description="Low complexity" evidence="13">
    <location>
        <begin position="14"/>
        <end position="33"/>
    </location>
</feature>
<dbReference type="Gene3D" id="2.70.98.20">
    <property type="entry name" value="Copper amine oxidase, catalytic domain"/>
    <property type="match status" value="1"/>
</dbReference>
<dbReference type="InterPro" id="IPR000269">
    <property type="entry name" value="Cu_amine_oxidase"/>
</dbReference>
<accession>A0ABP7E0J7</accession>
<dbReference type="Proteomes" id="UP001501536">
    <property type="component" value="Unassembled WGS sequence"/>
</dbReference>
<feature type="compositionally biased region" description="Polar residues" evidence="13">
    <location>
        <begin position="1"/>
        <end position="11"/>
    </location>
</feature>
<comment type="cofactor">
    <cofactor evidence="1">
        <name>Cu cation</name>
        <dbReference type="ChEBI" id="CHEBI:23378"/>
    </cofactor>
</comment>
<evidence type="ECO:0000256" key="8">
    <source>
        <dbReference type="ARBA" id="ARBA00023002"/>
    </source>
</evidence>
<comment type="cofactor">
    <cofactor evidence="3">
        <name>Zn(2+)</name>
        <dbReference type="ChEBI" id="CHEBI:29105"/>
    </cofactor>
</comment>
<protein>
    <recommendedName>
        <fullName evidence="12">Amine oxidase</fullName>
        <ecNumber evidence="12">1.4.3.-</ecNumber>
    </recommendedName>
</protein>
<dbReference type="InterPro" id="IPR054157">
    <property type="entry name" value="AGAO-like_N2"/>
</dbReference>
<evidence type="ECO:0000256" key="2">
    <source>
        <dbReference type="ARBA" id="ARBA00001936"/>
    </source>
</evidence>
<comment type="PTM">
    <text evidence="12">Topaquinone (TPQ) is generated by copper-dependent autoxidation of a specific tyrosyl residue.</text>
</comment>
<comment type="cofactor">
    <cofactor evidence="12">
        <name>Cu cation</name>
        <dbReference type="ChEBI" id="CHEBI:23378"/>
    </cofactor>
    <text evidence="12">Contains 1 topaquinone per subunit.</text>
</comment>
<keyword evidence="8 12" id="KW-0560">Oxidoreductase</keyword>
<dbReference type="EC" id="1.4.3.-" evidence="12"/>
<evidence type="ECO:0000259" key="15">
    <source>
        <dbReference type="Pfam" id="PF02728"/>
    </source>
</evidence>
<comment type="similarity">
    <text evidence="4 12">Belongs to the copper/topaquinone oxidase family.</text>
</comment>
<feature type="domain" description="Copper amine oxidase catalytic" evidence="14">
    <location>
        <begin position="244"/>
        <end position="651"/>
    </location>
</feature>
<evidence type="ECO:0000313" key="18">
    <source>
        <dbReference type="Proteomes" id="UP001501536"/>
    </source>
</evidence>
<evidence type="ECO:0000256" key="5">
    <source>
        <dbReference type="ARBA" id="ARBA00011738"/>
    </source>
</evidence>
<dbReference type="Pfam" id="PF01179">
    <property type="entry name" value="Cu_amine_oxid"/>
    <property type="match status" value="1"/>
</dbReference>
<evidence type="ECO:0000256" key="10">
    <source>
        <dbReference type="ARBA" id="ARBA00023211"/>
    </source>
</evidence>
<evidence type="ECO:0000256" key="12">
    <source>
        <dbReference type="RuleBase" id="RU000672"/>
    </source>
</evidence>
<dbReference type="InterPro" id="IPR015802">
    <property type="entry name" value="Cu_amine_oxidase_N3"/>
</dbReference>
<dbReference type="Pfam" id="PF02728">
    <property type="entry name" value="Cu_amine_oxidN3"/>
    <property type="match status" value="1"/>
</dbReference>
<gene>
    <name evidence="17" type="ORF">GCM10022377_26310</name>
</gene>
<dbReference type="SUPFAM" id="SSF54416">
    <property type="entry name" value="Amine oxidase N-terminal region"/>
    <property type="match status" value="2"/>
</dbReference>
<dbReference type="Pfam" id="PF21994">
    <property type="entry name" value="AGAO-like_N2"/>
    <property type="match status" value="1"/>
</dbReference>
<feature type="region of interest" description="Disordered" evidence="13">
    <location>
        <begin position="1"/>
        <end position="34"/>
    </location>
</feature>
<dbReference type="InterPro" id="IPR049948">
    <property type="entry name" value="Cu_Am_ox_TPQ-bd"/>
</dbReference>
<evidence type="ECO:0000256" key="7">
    <source>
        <dbReference type="ARBA" id="ARBA00022772"/>
    </source>
</evidence>
<dbReference type="PANTHER" id="PTHR10638">
    <property type="entry name" value="COPPER AMINE OXIDASE"/>
    <property type="match status" value="1"/>
</dbReference>
<feature type="domain" description="AGAO-like N2" evidence="16">
    <location>
        <begin position="38"/>
        <end position="110"/>
    </location>
</feature>
<keyword evidence="18" id="KW-1185">Reference proteome</keyword>
<dbReference type="PROSITE" id="PS01165">
    <property type="entry name" value="COPPER_AMINE_OXID_2"/>
    <property type="match status" value="1"/>
</dbReference>
<keyword evidence="7 12" id="KW-0801">TPQ</keyword>
<comment type="cofactor">
    <cofactor evidence="2">
        <name>Mn(2+)</name>
        <dbReference type="ChEBI" id="CHEBI:29035"/>
    </cofactor>
</comment>